<keyword evidence="7" id="KW-1185">Reference proteome</keyword>
<dbReference type="Pfam" id="PF09807">
    <property type="entry name" value="ELP6"/>
    <property type="match status" value="1"/>
</dbReference>
<dbReference type="InterPro" id="IPR018627">
    <property type="entry name" value="ELP6"/>
</dbReference>
<evidence type="ECO:0000256" key="2">
    <source>
        <dbReference type="ARBA" id="ARBA00023002"/>
    </source>
</evidence>
<dbReference type="CDD" id="cd19495">
    <property type="entry name" value="Elp6"/>
    <property type="match status" value="1"/>
</dbReference>
<evidence type="ECO:0000256" key="4">
    <source>
        <dbReference type="SAM" id="MobiDB-lite"/>
    </source>
</evidence>
<dbReference type="EMBL" id="JACTAM010000016">
    <property type="protein sequence ID" value="KAI2655059.1"/>
    <property type="molecule type" value="Genomic_DNA"/>
</dbReference>
<dbReference type="InterPro" id="IPR027417">
    <property type="entry name" value="P-loop_NTPase"/>
</dbReference>
<dbReference type="InterPro" id="IPR016163">
    <property type="entry name" value="Ald_DH_C"/>
</dbReference>
<feature type="compositionally biased region" description="Basic and acidic residues" evidence="4">
    <location>
        <begin position="905"/>
        <end position="919"/>
    </location>
</feature>
<dbReference type="InterPro" id="IPR015590">
    <property type="entry name" value="Aldehyde_DH_dom"/>
</dbReference>
<dbReference type="SUPFAM" id="SSF53720">
    <property type="entry name" value="ALDH-like"/>
    <property type="match status" value="1"/>
</dbReference>
<dbReference type="InterPro" id="IPR036691">
    <property type="entry name" value="Endo/exonu/phosph_ase_sf"/>
</dbReference>
<sequence length="1241" mass="136880">MFPELNSILDSTPDSYKSSDFILVSDRRADASFLIHHHLSFYLRAGCKVCFLGLVQSFSHYSAVGQRLGVSLAQAREKGQLVFLEGLKDSIGAILQEDTSPRLEGLFRFVERSVRQSGDGDANESWGPPVLLIDDLSVLLSFGVSVGAILDFTLYCQATMCSELQGNMVILVRCEEEDADDEEGLNLLQRGLVHQCNLALHVEGLPTGYCRDIHGQMEVWWRQRGETMYNQRKIFHFKVHDKGASFFARGTSSRCILRQVYFGLPSMLLQRPYSLDVSAPLLRTQAFIDGRWVSAASTFPVLDPATGEEITKVSDCGTKEAQDAERSVLLRKWFDLINQHKEDLAKLITAECGKPMKESIGEMTYSASFLEWFSEEARRVYGDIVTPPANDRKILILKQPVGVASIITPWNFPSAMITRKVGAALAVGCTVVAGIPPGVLNVVPCSRAKAPAIGELLCTDPLVAKISFTGSTATGKILLRHAAGTVKRVSMELGGHAPFIVFDSADVDKAVTGAMTCVGSNRFLVQSGIHDAFMEKLAKAMDAELKLGHGSEPTTTQGPLINTRAAEKVENQIADAVAQGAVIVRGGKRLEGSFIQPTLLSNVSNNMLCMQEETFGPLIPVVKFNTEQEALAIANASSVGLAGYFYSRDISQIWRVAEQMEVGMVGINEGLISTTEAPFGGIKQSGMGREGSKYGIDEYLEIKTKAESVSISKRSIGSVPSFPIVTPQGEVVDRQGDDPVSACSCPRRVIFWVADPYSGSAGVVANHTAQAALPVLQLWHLCLQLFCPPNFGNFRDTQHQCCPNPECLLARQGPSWGPPSPCVWAGAASGLGKTLHEPGTAEPVSAEAHVAEMPRESLGETKVEGKTGKKKKKQKKRQGATCQMKTASECFQVTAEEQSSSSQHQPEHFENRPPGSKHEKNTRKARNQSILPITSPASSSRQDITQSTQQTSAQFTCDQSTQTEASQLQSIQTQSTQTPPIQGIHTPSTESKYTQTIQSSFFLQQAYWGKSFTDQSADEQKTQSNHLTVICWNIDGLDQDNVFERLKGSEDGYFTGILLKKDRVQLLDSNIVKYPTTEMDRNLLIAYASFLGRPLCFMTSHLESNKTNSQERLNQLRRVWKWMKEAPQDHTVIFGGDTNLRDWEVVKKLGGLPDGMSDVWQMLGEPEESRYTWDTSINDNKEIPHSIRLRFDRLFLRAAGEGAKLQPENMTLIGMEKLKCDYFISDHWGILCTFKFEESEE</sequence>
<accession>A0ABQ8LWM9</accession>
<dbReference type="Pfam" id="PF00171">
    <property type="entry name" value="Aldedh"/>
    <property type="match status" value="2"/>
</dbReference>
<feature type="domain" description="Aldehyde dehydrogenase" evidence="5">
    <location>
        <begin position="292"/>
        <end position="432"/>
    </location>
</feature>
<dbReference type="PANTHER" id="PTHR43353">
    <property type="entry name" value="SUCCINATE-SEMIALDEHYDE DEHYDROGENASE, MITOCHONDRIAL"/>
    <property type="match status" value="1"/>
</dbReference>
<dbReference type="CDD" id="cd09080">
    <property type="entry name" value="TDP2"/>
    <property type="match status" value="1"/>
</dbReference>
<evidence type="ECO:0000256" key="1">
    <source>
        <dbReference type="ARBA" id="ARBA00020263"/>
    </source>
</evidence>
<feature type="compositionally biased region" description="Low complexity" evidence="4">
    <location>
        <begin position="966"/>
        <end position="982"/>
    </location>
</feature>
<feature type="domain" description="Aldehyde dehydrogenase" evidence="5">
    <location>
        <begin position="433"/>
        <end position="704"/>
    </location>
</feature>
<dbReference type="PANTHER" id="PTHR43353:SF5">
    <property type="entry name" value="SUCCINATE-SEMIALDEHYDE DEHYDROGENASE, MITOCHONDRIAL"/>
    <property type="match status" value="1"/>
</dbReference>
<feature type="region of interest" description="Disordered" evidence="4">
    <location>
        <begin position="893"/>
        <end position="990"/>
    </location>
</feature>
<feature type="compositionally biased region" description="Basic and acidic residues" evidence="4">
    <location>
        <begin position="849"/>
        <end position="867"/>
    </location>
</feature>
<dbReference type="Gene3D" id="3.60.10.10">
    <property type="entry name" value="Endonuclease/exonuclease/phosphatase"/>
    <property type="match status" value="1"/>
</dbReference>
<dbReference type="Gene3D" id="3.40.50.300">
    <property type="entry name" value="P-loop containing nucleotide triphosphate hydrolases"/>
    <property type="match status" value="1"/>
</dbReference>
<dbReference type="Proteomes" id="UP000830375">
    <property type="component" value="Unassembled WGS sequence"/>
</dbReference>
<evidence type="ECO:0000256" key="3">
    <source>
        <dbReference type="ARBA" id="ARBA00045027"/>
    </source>
</evidence>
<proteinExistence type="predicted"/>
<dbReference type="InterPro" id="IPR050740">
    <property type="entry name" value="Aldehyde_DH_Superfamily"/>
</dbReference>
<dbReference type="InterPro" id="IPR016162">
    <property type="entry name" value="Ald_DH_N"/>
</dbReference>
<keyword evidence="2" id="KW-0560">Oxidoreductase</keyword>
<evidence type="ECO:0000259" key="5">
    <source>
        <dbReference type="Pfam" id="PF00171"/>
    </source>
</evidence>
<feature type="compositionally biased region" description="Polar residues" evidence="4">
    <location>
        <begin position="927"/>
        <end position="937"/>
    </location>
</feature>
<dbReference type="SUPFAM" id="SSF56219">
    <property type="entry name" value="DNase I-like"/>
    <property type="match status" value="1"/>
</dbReference>
<feature type="region of interest" description="Disordered" evidence="4">
    <location>
        <begin position="833"/>
        <end position="881"/>
    </location>
</feature>
<evidence type="ECO:0000313" key="7">
    <source>
        <dbReference type="Proteomes" id="UP000830375"/>
    </source>
</evidence>
<comment type="caution">
    <text evidence="6">The sequence shown here is derived from an EMBL/GenBank/DDBJ whole genome shotgun (WGS) entry which is preliminary data.</text>
</comment>
<evidence type="ECO:0000313" key="6">
    <source>
        <dbReference type="EMBL" id="KAI2655059.1"/>
    </source>
</evidence>
<dbReference type="Gene3D" id="3.40.309.10">
    <property type="entry name" value="Aldehyde Dehydrogenase, Chain A, domain 2"/>
    <property type="match status" value="1"/>
</dbReference>
<reference evidence="6 7" key="1">
    <citation type="submission" date="2022-01" db="EMBL/GenBank/DDBJ databases">
        <title>A high-quality chromosome-level genome assembly of rohu carp, Labeo rohita.</title>
        <authorList>
            <person name="Arick M.A. II"/>
            <person name="Hsu C.-Y."/>
            <person name="Magbanua Z."/>
            <person name="Pechanova O."/>
            <person name="Grover C."/>
            <person name="Miller E."/>
            <person name="Thrash A."/>
            <person name="Ezzel L."/>
            <person name="Alam S."/>
            <person name="Benzie J."/>
            <person name="Hamilton M."/>
            <person name="Karsi A."/>
            <person name="Lawrence M.L."/>
            <person name="Peterson D.G."/>
        </authorList>
    </citation>
    <scope>NUCLEOTIDE SEQUENCE [LARGE SCALE GENOMIC DNA]</scope>
    <source>
        <strain evidence="7">BAU-BD-2019</strain>
        <tissue evidence="6">Blood</tissue>
    </source>
</reference>
<name>A0ABQ8LWM9_LABRO</name>
<organism evidence="6 7">
    <name type="scientific">Labeo rohita</name>
    <name type="common">Indian major carp</name>
    <name type="synonym">Cyprinus rohita</name>
    <dbReference type="NCBI Taxonomy" id="84645"/>
    <lineage>
        <taxon>Eukaryota</taxon>
        <taxon>Metazoa</taxon>
        <taxon>Chordata</taxon>
        <taxon>Craniata</taxon>
        <taxon>Vertebrata</taxon>
        <taxon>Euteleostomi</taxon>
        <taxon>Actinopterygii</taxon>
        <taxon>Neopterygii</taxon>
        <taxon>Teleostei</taxon>
        <taxon>Ostariophysi</taxon>
        <taxon>Cypriniformes</taxon>
        <taxon>Cyprinidae</taxon>
        <taxon>Labeoninae</taxon>
        <taxon>Labeonini</taxon>
        <taxon>Labeo</taxon>
    </lineage>
</organism>
<gene>
    <name evidence="6" type="ORF">H4Q32_017376</name>
</gene>
<dbReference type="Gene3D" id="3.40.605.10">
    <property type="entry name" value="Aldehyde Dehydrogenase, Chain A, domain 1"/>
    <property type="match status" value="1"/>
</dbReference>
<feature type="compositionally biased region" description="Basic residues" evidence="4">
    <location>
        <begin position="868"/>
        <end position="878"/>
    </location>
</feature>
<feature type="compositionally biased region" description="Low complexity" evidence="4">
    <location>
        <begin position="938"/>
        <end position="956"/>
    </location>
</feature>
<dbReference type="InterPro" id="IPR016161">
    <property type="entry name" value="Ald_DH/histidinol_DH"/>
</dbReference>
<dbReference type="CDD" id="cd07103">
    <property type="entry name" value="ALDH_F5_SSADH_GabD"/>
    <property type="match status" value="1"/>
</dbReference>
<protein>
    <recommendedName>
        <fullName evidence="1">Elongator complex protein 6</fullName>
    </recommendedName>
    <alternativeName>
        <fullName evidence="3">Protein TMEM103</fullName>
    </alternativeName>
</protein>